<organism evidence="2 3">
    <name type="scientific">Moorena producens (strain JHB)</name>
    <dbReference type="NCBI Taxonomy" id="1454205"/>
    <lineage>
        <taxon>Bacteria</taxon>
        <taxon>Bacillati</taxon>
        <taxon>Cyanobacteriota</taxon>
        <taxon>Cyanophyceae</taxon>
        <taxon>Coleofasciculales</taxon>
        <taxon>Coleofasciculaceae</taxon>
        <taxon>Moorena</taxon>
    </lineage>
</organism>
<evidence type="ECO:0000313" key="3">
    <source>
        <dbReference type="Proteomes" id="UP000176944"/>
    </source>
</evidence>
<dbReference type="AlphaFoldDB" id="A0A1D9G2X6"/>
<accession>A0A1D9G2X6</accession>
<feature type="compositionally biased region" description="Gly residues" evidence="1">
    <location>
        <begin position="1"/>
        <end position="11"/>
    </location>
</feature>
<dbReference type="EMBL" id="CP017708">
    <property type="protein sequence ID" value="AOY81780.1"/>
    <property type="molecule type" value="Genomic_DNA"/>
</dbReference>
<proteinExistence type="predicted"/>
<reference evidence="3" key="1">
    <citation type="submission" date="2016-10" db="EMBL/GenBank/DDBJ databases">
        <title>Comparative genomics uncovers the prolific and rare metabolic potential of the cyanobacterial genus Moorea.</title>
        <authorList>
            <person name="Leao T."/>
            <person name="Castelao G."/>
            <person name="Korobeynikov A."/>
            <person name="Monroe E.A."/>
            <person name="Podell S."/>
            <person name="Glukhov E."/>
            <person name="Allen E."/>
            <person name="Gerwick W.H."/>
            <person name="Gerwick L."/>
        </authorList>
    </citation>
    <scope>NUCLEOTIDE SEQUENCE [LARGE SCALE GENOMIC DNA]</scope>
    <source>
        <strain evidence="3">JHB</strain>
    </source>
</reference>
<protein>
    <submittedName>
        <fullName evidence="2">Uncharacterized protein</fullName>
    </submittedName>
</protein>
<sequence length="68" mass="7545">MGVFGGVGLGDGTVKTRADTTDSTKGRWVQILLVVISPRYYPVISPQIHPKFKFTMLFIGEANPERSY</sequence>
<evidence type="ECO:0000313" key="2">
    <source>
        <dbReference type="EMBL" id="AOY81780.1"/>
    </source>
</evidence>
<dbReference type="Proteomes" id="UP000176944">
    <property type="component" value="Chromosome"/>
</dbReference>
<name>A0A1D9G2X6_MOOP1</name>
<feature type="region of interest" description="Disordered" evidence="1">
    <location>
        <begin position="1"/>
        <end position="22"/>
    </location>
</feature>
<evidence type="ECO:0000256" key="1">
    <source>
        <dbReference type="SAM" id="MobiDB-lite"/>
    </source>
</evidence>
<gene>
    <name evidence="2" type="ORF">BJP36_19565</name>
</gene>